<comment type="caution">
    <text evidence="19">The sequence shown here is derived from an EMBL/GenBank/DDBJ whole genome shotgun (WGS) entry which is preliminary data.</text>
</comment>
<keyword evidence="6 17" id="KW-0732">Signal</keyword>
<dbReference type="GO" id="GO:0004674">
    <property type="term" value="F:protein serine/threonine kinase activity"/>
    <property type="evidence" value="ECO:0007669"/>
    <property type="project" value="UniProtKB-KW"/>
</dbReference>
<keyword evidence="10 16" id="KW-1133">Transmembrane helix</keyword>
<organism evidence="19 20">
    <name type="scientific">Solanum bulbocastanum</name>
    <name type="common">Wild potato</name>
    <dbReference type="NCBI Taxonomy" id="147425"/>
    <lineage>
        <taxon>Eukaryota</taxon>
        <taxon>Viridiplantae</taxon>
        <taxon>Streptophyta</taxon>
        <taxon>Embryophyta</taxon>
        <taxon>Tracheophyta</taxon>
        <taxon>Spermatophyta</taxon>
        <taxon>Magnoliopsida</taxon>
        <taxon>eudicotyledons</taxon>
        <taxon>Gunneridae</taxon>
        <taxon>Pentapetalae</taxon>
        <taxon>asterids</taxon>
        <taxon>lamiids</taxon>
        <taxon>Solanales</taxon>
        <taxon>Solanaceae</taxon>
        <taxon>Solanoideae</taxon>
        <taxon>Solaneae</taxon>
        <taxon>Solanum</taxon>
    </lineage>
</organism>
<evidence type="ECO:0000256" key="8">
    <source>
        <dbReference type="ARBA" id="ARBA00022777"/>
    </source>
</evidence>
<evidence type="ECO:0000256" key="14">
    <source>
        <dbReference type="ARBA" id="ARBA00048679"/>
    </source>
</evidence>
<evidence type="ECO:0000259" key="18">
    <source>
        <dbReference type="PROSITE" id="PS50011"/>
    </source>
</evidence>
<sequence length="664" mass="73984">MQLFFISLLLLLLFVINSSRADNTTPFGYCPSSVCDNGLNISYPFWRLDNYNSASPQYCGYTGFGINCSQSNSILYISDYSFNVTKINYNNLSLTLVDIDAVDHKGCPRVHNNLTLNDDLPFEYSKLDLYLNFYYNCTVSLPGYADRLDCLTTSGKSSYFYVGDYEPDDLKWYGICEKKVVVPVMDGGLIRGSVGAAIGEGFVLDWQIAKECGKCEASEGRCGYDNSKNESLCFCNDGAISGMGGTNCRDCQNSGGQCGAQTLYASVSGRNRLGLKVAAAFIAAAGTAVVVCGLMCCLRSRKTNKTPKRPKREVHNVEAFQRQYGSLASTAYSYSDIKKMTNSFKEKLGEGGYGGVYKGYLDGHPVAVKIIKETKGNGEEFINEVASISRTSHVNIVTLLGFCLNRKEKALIYEFMPNGSLDKHIYNQDSNMGWEMLYKIALGIARGLEYLHRGCNSRILHFDIKPHNILLDEDFCPKISDFGLAKLSTRKESIMSTLEARGTIGYIAPEVFSRHFGGVSHKSDVYSYGMMVLEMVGGRKNYTAERSHNSEIYFPRWAYQRILLDEELNIRDTMTNEEEEIAKKMILVGLWCIQTDPLQRPAIGKVIEMLEGSLEVMQMPPKPFICSPSRSEGSTLERPTKPLLFSTLSSTLESTDSTIVQFEE</sequence>
<evidence type="ECO:0000256" key="2">
    <source>
        <dbReference type="ARBA" id="ARBA00012513"/>
    </source>
</evidence>
<evidence type="ECO:0000256" key="4">
    <source>
        <dbReference type="ARBA" id="ARBA00022679"/>
    </source>
</evidence>
<evidence type="ECO:0000313" key="19">
    <source>
        <dbReference type="EMBL" id="KAK6773571.1"/>
    </source>
</evidence>
<dbReference type="Pfam" id="PF00069">
    <property type="entry name" value="Pkinase"/>
    <property type="match status" value="1"/>
</dbReference>
<comment type="catalytic activity">
    <reaction evidence="14">
        <text>L-seryl-[protein] + ATP = O-phospho-L-seryl-[protein] + ADP + H(+)</text>
        <dbReference type="Rhea" id="RHEA:17989"/>
        <dbReference type="Rhea" id="RHEA-COMP:9863"/>
        <dbReference type="Rhea" id="RHEA-COMP:11604"/>
        <dbReference type="ChEBI" id="CHEBI:15378"/>
        <dbReference type="ChEBI" id="CHEBI:29999"/>
        <dbReference type="ChEBI" id="CHEBI:30616"/>
        <dbReference type="ChEBI" id="CHEBI:83421"/>
        <dbReference type="ChEBI" id="CHEBI:456216"/>
        <dbReference type="EC" id="2.7.11.1"/>
    </reaction>
</comment>
<dbReference type="InterPro" id="IPR017441">
    <property type="entry name" value="Protein_kinase_ATP_BS"/>
</dbReference>
<evidence type="ECO:0000256" key="11">
    <source>
        <dbReference type="ARBA" id="ARBA00023136"/>
    </source>
</evidence>
<dbReference type="PROSITE" id="PS00108">
    <property type="entry name" value="PROTEIN_KINASE_ST"/>
    <property type="match status" value="1"/>
</dbReference>
<dbReference type="Proteomes" id="UP001371456">
    <property type="component" value="Unassembled WGS sequence"/>
</dbReference>
<keyword evidence="8" id="KW-0418">Kinase</keyword>
<evidence type="ECO:0000256" key="3">
    <source>
        <dbReference type="ARBA" id="ARBA00022527"/>
    </source>
</evidence>
<keyword evidence="9 15" id="KW-0067">ATP-binding</keyword>
<comment type="subcellular location">
    <subcellularLocation>
        <location evidence="1">Membrane</location>
        <topology evidence="1">Single-pass type I membrane protein</topology>
    </subcellularLocation>
</comment>
<evidence type="ECO:0000256" key="15">
    <source>
        <dbReference type="PROSITE-ProRule" id="PRU10141"/>
    </source>
</evidence>
<evidence type="ECO:0000256" key="7">
    <source>
        <dbReference type="ARBA" id="ARBA00022741"/>
    </source>
</evidence>
<keyword evidence="5 16" id="KW-0812">Transmembrane</keyword>
<evidence type="ECO:0000256" key="10">
    <source>
        <dbReference type="ARBA" id="ARBA00022989"/>
    </source>
</evidence>
<reference evidence="19 20" key="1">
    <citation type="submission" date="2024-02" db="EMBL/GenBank/DDBJ databases">
        <title>de novo genome assembly of Solanum bulbocastanum strain 11H21.</title>
        <authorList>
            <person name="Hosaka A.J."/>
        </authorList>
    </citation>
    <scope>NUCLEOTIDE SEQUENCE [LARGE SCALE GENOMIC DNA]</scope>
    <source>
        <tissue evidence="19">Young leaves</tissue>
    </source>
</reference>
<evidence type="ECO:0000256" key="17">
    <source>
        <dbReference type="SAM" id="SignalP"/>
    </source>
</evidence>
<feature type="chain" id="PRO_5042843151" description="non-specific serine/threonine protein kinase" evidence="17">
    <location>
        <begin position="22"/>
        <end position="664"/>
    </location>
</feature>
<comment type="catalytic activity">
    <reaction evidence="13">
        <text>L-threonyl-[protein] + ATP = O-phospho-L-threonyl-[protein] + ADP + H(+)</text>
        <dbReference type="Rhea" id="RHEA:46608"/>
        <dbReference type="Rhea" id="RHEA-COMP:11060"/>
        <dbReference type="Rhea" id="RHEA-COMP:11605"/>
        <dbReference type="ChEBI" id="CHEBI:15378"/>
        <dbReference type="ChEBI" id="CHEBI:30013"/>
        <dbReference type="ChEBI" id="CHEBI:30616"/>
        <dbReference type="ChEBI" id="CHEBI:61977"/>
        <dbReference type="ChEBI" id="CHEBI:456216"/>
        <dbReference type="EC" id="2.7.11.1"/>
    </reaction>
</comment>
<gene>
    <name evidence="19" type="ORF">RDI58_028809</name>
</gene>
<keyword evidence="4" id="KW-0808">Transferase</keyword>
<dbReference type="SMART" id="SM00220">
    <property type="entry name" value="S_TKc"/>
    <property type="match status" value="1"/>
</dbReference>
<dbReference type="PANTHER" id="PTHR27009">
    <property type="entry name" value="RUST RESISTANCE KINASE LR10-RELATED"/>
    <property type="match status" value="1"/>
</dbReference>
<dbReference type="GO" id="GO:0016020">
    <property type="term" value="C:membrane"/>
    <property type="evidence" value="ECO:0007669"/>
    <property type="project" value="UniProtKB-SubCell"/>
</dbReference>
<keyword evidence="20" id="KW-1185">Reference proteome</keyword>
<keyword evidence="7 15" id="KW-0547">Nucleotide-binding</keyword>
<dbReference type="Pfam" id="PF13947">
    <property type="entry name" value="GUB_WAK_bind"/>
    <property type="match status" value="1"/>
</dbReference>
<dbReference type="InterPro" id="IPR000719">
    <property type="entry name" value="Prot_kinase_dom"/>
</dbReference>
<dbReference type="InterPro" id="IPR032872">
    <property type="entry name" value="WAK_assoc_C"/>
</dbReference>
<dbReference type="InterPro" id="IPR008271">
    <property type="entry name" value="Ser/Thr_kinase_AS"/>
</dbReference>
<keyword evidence="3" id="KW-0723">Serine/threonine-protein kinase</keyword>
<keyword evidence="11 16" id="KW-0472">Membrane</keyword>
<protein>
    <recommendedName>
        <fullName evidence="2">non-specific serine/threonine protein kinase</fullName>
        <ecNumber evidence="2">2.7.11.1</ecNumber>
    </recommendedName>
</protein>
<evidence type="ECO:0000256" key="5">
    <source>
        <dbReference type="ARBA" id="ARBA00022692"/>
    </source>
</evidence>
<dbReference type="Gene3D" id="1.10.510.10">
    <property type="entry name" value="Transferase(Phosphotransferase) domain 1"/>
    <property type="match status" value="1"/>
</dbReference>
<dbReference type="EMBL" id="JBANQN010000012">
    <property type="protein sequence ID" value="KAK6773571.1"/>
    <property type="molecule type" value="Genomic_DNA"/>
</dbReference>
<evidence type="ECO:0000256" key="13">
    <source>
        <dbReference type="ARBA" id="ARBA00047899"/>
    </source>
</evidence>
<dbReference type="PROSITE" id="PS00107">
    <property type="entry name" value="PROTEIN_KINASE_ATP"/>
    <property type="match status" value="1"/>
</dbReference>
<dbReference type="InterPro" id="IPR045874">
    <property type="entry name" value="LRK10/LRL21-25-like"/>
</dbReference>
<dbReference type="InterPro" id="IPR011009">
    <property type="entry name" value="Kinase-like_dom_sf"/>
</dbReference>
<dbReference type="FunFam" id="1.10.510.10:FF:000590">
    <property type="entry name" value="PR5-like receptor kinase"/>
    <property type="match status" value="1"/>
</dbReference>
<keyword evidence="12" id="KW-0325">Glycoprotein</keyword>
<dbReference type="EC" id="2.7.11.1" evidence="2"/>
<evidence type="ECO:0000256" key="6">
    <source>
        <dbReference type="ARBA" id="ARBA00022729"/>
    </source>
</evidence>
<feature type="signal peptide" evidence="17">
    <location>
        <begin position="1"/>
        <end position="21"/>
    </location>
</feature>
<feature type="binding site" evidence="15">
    <location>
        <position position="369"/>
    </location>
    <ligand>
        <name>ATP</name>
        <dbReference type="ChEBI" id="CHEBI:30616"/>
    </ligand>
</feature>
<name>A0AAN8SX00_SOLBU</name>
<dbReference type="GO" id="GO:0030247">
    <property type="term" value="F:polysaccharide binding"/>
    <property type="evidence" value="ECO:0007669"/>
    <property type="project" value="InterPro"/>
</dbReference>
<evidence type="ECO:0000256" key="12">
    <source>
        <dbReference type="ARBA" id="ARBA00023180"/>
    </source>
</evidence>
<evidence type="ECO:0000256" key="1">
    <source>
        <dbReference type="ARBA" id="ARBA00004479"/>
    </source>
</evidence>
<dbReference type="SUPFAM" id="SSF56112">
    <property type="entry name" value="Protein kinase-like (PK-like)"/>
    <property type="match status" value="1"/>
</dbReference>
<dbReference type="GO" id="GO:0005524">
    <property type="term" value="F:ATP binding"/>
    <property type="evidence" value="ECO:0007669"/>
    <property type="project" value="UniProtKB-UniRule"/>
</dbReference>
<accession>A0AAN8SX00</accession>
<dbReference type="PROSITE" id="PS50011">
    <property type="entry name" value="PROTEIN_KINASE_DOM"/>
    <property type="match status" value="1"/>
</dbReference>
<evidence type="ECO:0000256" key="9">
    <source>
        <dbReference type="ARBA" id="ARBA00022840"/>
    </source>
</evidence>
<proteinExistence type="predicted"/>
<dbReference type="InterPro" id="IPR025287">
    <property type="entry name" value="WAK_GUB"/>
</dbReference>
<evidence type="ECO:0000256" key="16">
    <source>
        <dbReference type="SAM" id="Phobius"/>
    </source>
</evidence>
<dbReference type="AlphaFoldDB" id="A0AAN8SX00"/>
<feature type="domain" description="Protein kinase" evidence="18">
    <location>
        <begin position="342"/>
        <end position="625"/>
    </location>
</feature>
<evidence type="ECO:0000313" key="20">
    <source>
        <dbReference type="Proteomes" id="UP001371456"/>
    </source>
</evidence>
<feature type="transmembrane region" description="Helical" evidence="16">
    <location>
        <begin position="277"/>
        <end position="298"/>
    </location>
</feature>
<dbReference type="Pfam" id="PF14380">
    <property type="entry name" value="WAK_assoc"/>
    <property type="match status" value="1"/>
</dbReference>
<dbReference type="Gene3D" id="3.30.200.20">
    <property type="entry name" value="Phosphorylase Kinase, domain 1"/>
    <property type="match status" value="1"/>
</dbReference>